<dbReference type="Gene3D" id="1.10.510.10">
    <property type="entry name" value="Transferase(Phosphotransferase) domain 1"/>
    <property type="match status" value="1"/>
</dbReference>
<reference evidence="17" key="1">
    <citation type="submission" date="2024-07" db="EMBL/GenBank/DDBJ databases">
        <title>Two chromosome-level genome assemblies of Korean endemic species Abeliophyllum distichum and Forsythia ovata (Oleaceae).</title>
        <authorList>
            <person name="Jang H."/>
        </authorList>
    </citation>
    <scope>NUCLEOTIDE SEQUENCE [LARGE SCALE GENOMIC DNA]</scope>
</reference>
<accession>A0ABD1QAN8</accession>
<dbReference type="FunFam" id="2.90.10.10:FF:000005">
    <property type="entry name" value="G-type lectin S-receptor-like serine/threonine-protein kinase"/>
    <property type="match status" value="1"/>
</dbReference>
<name>A0ABD1QAN8_9LAMI</name>
<feature type="domain" description="Apple" evidence="15">
    <location>
        <begin position="648"/>
        <end position="732"/>
    </location>
</feature>
<dbReference type="Gene3D" id="2.90.10.10">
    <property type="entry name" value="Bulb-type lectin domain"/>
    <property type="match status" value="1"/>
</dbReference>
<evidence type="ECO:0000259" key="15">
    <source>
        <dbReference type="PROSITE" id="PS50948"/>
    </source>
</evidence>
<dbReference type="InterPro" id="IPR000858">
    <property type="entry name" value="S_locus_glycoprot_dom"/>
</dbReference>
<comment type="catalytic activity">
    <reaction evidence="10">
        <text>L-threonyl-[protein] + ATP = O-phospho-L-threonyl-[protein] + ADP + H(+)</text>
        <dbReference type="Rhea" id="RHEA:46608"/>
        <dbReference type="Rhea" id="RHEA-COMP:11060"/>
        <dbReference type="Rhea" id="RHEA-COMP:11605"/>
        <dbReference type="ChEBI" id="CHEBI:15378"/>
        <dbReference type="ChEBI" id="CHEBI:30013"/>
        <dbReference type="ChEBI" id="CHEBI:30616"/>
        <dbReference type="ChEBI" id="CHEBI:61977"/>
        <dbReference type="ChEBI" id="CHEBI:456216"/>
        <dbReference type="EC" id="2.7.11.1"/>
    </reaction>
</comment>
<dbReference type="EMBL" id="JBFOLJ010000015">
    <property type="protein sequence ID" value="KAL2473283.1"/>
    <property type="molecule type" value="Genomic_DNA"/>
</dbReference>
<dbReference type="InterPro" id="IPR000719">
    <property type="entry name" value="Prot_kinase_dom"/>
</dbReference>
<keyword evidence="3" id="KW-0808">Transferase</keyword>
<dbReference type="Pfam" id="PF08276">
    <property type="entry name" value="PAN_2"/>
    <property type="match status" value="1"/>
</dbReference>
<dbReference type="EC" id="2.7.11.1" evidence="1"/>
<comment type="catalytic activity">
    <reaction evidence="11">
        <text>L-seryl-[protein] + ATP = O-phospho-L-seryl-[protein] + ADP + H(+)</text>
        <dbReference type="Rhea" id="RHEA:17989"/>
        <dbReference type="Rhea" id="RHEA-COMP:9863"/>
        <dbReference type="Rhea" id="RHEA-COMP:11604"/>
        <dbReference type="ChEBI" id="CHEBI:15378"/>
        <dbReference type="ChEBI" id="CHEBI:29999"/>
        <dbReference type="ChEBI" id="CHEBI:30616"/>
        <dbReference type="ChEBI" id="CHEBI:83421"/>
        <dbReference type="ChEBI" id="CHEBI:456216"/>
        <dbReference type="EC" id="2.7.11.1"/>
    </reaction>
</comment>
<dbReference type="InterPro" id="IPR008271">
    <property type="entry name" value="Ser/Thr_kinase_AS"/>
</dbReference>
<feature type="domain" description="Protein kinase" evidence="13">
    <location>
        <begin position="153"/>
        <end position="461"/>
    </location>
</feature>
<evidence type="ECO:0000313" key="16">
    <source>
        <dbReference type="EMBL" id="KAL2473283.1"/>
    </source>
</evidence>
<keyword evidence="6" id="KW-0418">Kinase</keyword>
<dbReference type="Pfam" id="PF07714">
    <property type="entry name" value="PK_Tyr_Ser-Thr"/>
    <property type="match status" value="1"/>
</dbReference>
<dbReference type="FunFam" id="1.10.510.10:FF:001023">
    <property type="entry name" value="Os07g0541700 protein"/>
    <property type="match status" value="1"/>
</dbReference>
<feature type="domain" description="Bulb-type lectin" evidence="14">
    <location>
        <begin position="338"/>
        <end position="456"/>
    </location>
</feature>
<dbReference type="AlphaFoldDB" id="A0ABD1QAN8"/>
<dbReference type="GO" id="GO:0005524">
    <property type="term" value="F:ATP binding"/>
    <property type="evidence" value="ECO:0007669"/>
    <property type="project" value="UniProtKB-KW"/>
</dbReference>
<organism evidence="16 17">
    <name type="scientific">Forsythia ovata</name>
    <dbReference type="NCBI Taxonomy" id="205694"/>
    <lineage>
        <taxon>Eukaryota</taxon>
        <taxon>Viridiplantae</taxon>
        <taxon>Streptophyta</taxon>
        <taxon>Embryophyta</taxon>
        <taxon>Tracheophyta</taxon>
        <taxon>Spermatophyta</taxon>
        <taxon>Magnoliopsida</taxon>
        <taxon>eudicotyledons</taxon>
        <taxon>Gunneridae</taxon>
        <taxon>Pentapetalae</taxon>
        <taxon>asterids</taxon>
        <taxon>lamiids</taxon>
        <taxon>Lamiales</taxon>
        <taxon>Oleaceae</taxon>
        <taxon>Forsythieae</taxon>
        <taxon>Forsythia</taxon>
    </lineage>
</organism>
<dbReference type="SMART" id="SM00473">
    <property type="entry name" value="PAN_AP"/>
    <property type="match status" value="1"/>
</dbReference>
<dbReference type="Proteomes" id="UP001604277">
    <property type="component" value="Unassembled WGS sequence"/>
</dbReference>
<evidence type="ECO:0000256" key="1">
    <source>
        <dbReference type="ARBA" id="ARBA00012513"/>
    </source>
</evidence>
<sequence length="739" mass="84092">MHELLAPLLYVLHIDLVLLSEVRKVYEDHFTDIFDGFSFHENDWTYKFDFKKLPEYVEDWNGSESSVKMAITVKRLGEDLLDSLGDESEFYTANKDLDSFMKSFEVEIMGSPSPTVDVVDLKLAFEEELQPDLGYLLEASDDELGLPPSASSPAGALCEGKAELGRVDSDSSKLDGELWGFSNYDSFEHENSFFDTEILGFDAAEEPPSTLDVEVFDFDGPFDQSSSLGHAEINFLKLASIKNADLWVPLDGKISQSFQSKLHFRIFLDNYNGVETIRDYFVKLEKEIGKKKHFDIIVGVARELLYPHRDSRLRMIHRDLKASNILLDGEMNPKISNFGLAITFGVLEDSDTIVSQGKVYTLGFFSPNGTTRRYMAIWYYDVSVVWVANRDRPLNDSSGTIKILSDGNIVLVNGINETVWSTNATTSPRNTSAQLTDNGNLILRDQSNDVSLWESHKHPTNSFLPTMRLSHNVKTGEKVMLNTWRTPQDPNYGNYTVGLHVATIGVPQMFTWNQGRILWRSGPWNGRVFTGASSMYSVYVDGFYIVVEAGTYYITQNFRKNLIVKNFVDTQGIILEEIWNNQTSSWDQSFKGPDVDCDKYNNCGPFGFCNQNNKPICQCVRGYEPKNKQEWDRGNWSDGCKRKTPLQCERSNNGTDKSREDVFSKLTKVKVPDLIQWSPGLENECRSLCLRNCSCVAYSYDADIGCMYWSGNLIDIQQYKDIRGLILYIRVPYSERGFF</sequence>
<dbReference type="InterPro" id="IPR001245">
    <property type="entry name" value="Ser-Thr/Tyr_kinase_cat_dom"/>
</dbReference>
<dbReference type="SUPFAM" id="SSF49562">
    <property type="entry name" value="C2 domain (Calcium/lipid-binding domain, CaLB)"/>
    <property type="match status" value="1"/>
</dbReference>
<evidence type="ECO:0000256" key="5">
    <source>
        <dbReference type="ARBA" id="ARBA00022741"/>
    </source>
</evidence>
<evidence type="ECO:0000256" key="6">
    <source>
        <dbReference type="ARBA" id="ARBA00022777"/>
    </source>
</evidence>
<dbReference type="Pfam" id="PF01453">
    <property type="entry name" value="B_lectin"/>
    <property type="match status" value="1"/>
</dbReference>
<dbReference type="InterPro" id="IPR001480">
    <property type="entry name" value="Bulb-type_lectin_dom"/>
</dbReference>
<dbReference type="Pfam" id="PF00954">
    <property type="entry name" value="S_locus_glycop"/>
    <property type="match status" value="1"/>
</dbReference>
<dbReference type="PROSITE" id="PS50011">
    <property type="entry name" value="PROTEIN_KINASE_DOM"/>
    <property type="match status" value="1"/>
</dbReference>
<comment type="caution">
    <text evidence="16">The sequence shown here is derived from an EMBL/GenBank/DDBJ whole genome shotgun (WGS) entry which is preliminary data.</text>
</comment>
<dbReference type="PROSITE" id="PS50948">
    <property type="entry name" value="PAN"/>
    <property type="match status" value="1"/>
</dbReference>
<dbReference type="CDD" id="cd00028">
    <property type="entry name" value="B_lectin"/>
    <property type="match status" value="1"/>
</dbReference>
<dbReference type="SUPFAM" id="SSF56112">
    <property type="entry name" value="Protein kinase-like (PK-like)"/>
    <property type="match status" value="1"/>
</dbReference>
<dbReference type="PROSITE" id="PS50927">
    <property type="entry name" value="BULB_LECTIN"/>
    <property type="match status" value="1"/>
</dbReference>
<dbReference type="SUPFAM" id="SSF51110">
    <property type="entry name" value="alpha-D-mannose-specific plant lectins"/>
    <property type="match status" value="1"/>
</dbReference>
<dbReference type="InterPro" id="IPR011009">
    <property type="entry name" value="Kinase-like_dom_sf"/>
</dbReference>
<feature type="signal peptide" evidence="12">
    <location>
        <begin position="1"/>
        <end position="27"/>
    </location>
</feature>
<dbReference type="PROSITE" id="PS00108">
    <property type="entry name" value="PROTEIN_KINASE_ST"/>
    <property type="match status" value="1"/>
</dbReference>
<evidence type="ECO:0000256" key="11">
    <source>
        <dbReference type="ARBA" id="ARBA00048679"/>
    </source>
</evidence>
<feature type="chain" id="PRO_5044811344" description="non-specific serine/threonine protein kinase" evidence="12">
    <location>
        <begin position="28"/>
        <end position="739"/>
    </location>
</feature>
<evidence type="ECO:0000256" key="7">
    <source>
        <dbReference type="ARBA" id="ARBA00022840"/>
    </source>
</evidence>
<evidence type="ECO:0000313" key="17">
    <source>
        <dbReference type="Proteomes" id="UP001604277"/>
    </source>
</evidence>
<evidence type="ECO:0000259" key="13">
    <source>
        <dbReference type="PROSITE" id="PS50011"/>
    </source>
</evidence>
<evidence type="ECO:0000256" key="12">
    <source>
        <dbReference type="SAM" id="SignalP"/>
    </source>
</evidence>
<evidence type="ECO:0000256" key="8">
    <source>
        <dbReference type="ARBA" id="ARBA00023157"/>
    </source>
</evidence>
<keyword evidence="8" id="KW-1015">Disulfide bond</keyword>
<evidence type="ECO:0000256" key="4">
    <source>
        <dbReference type="ARBA" id="ARBA00022729"/>
    </source>
</evidence>
<keyword evidence="4 12" id="KW-0732">Signal</keyword>
<keyword evidence="5" id="KW-0547">Nucleotide-binding</keyword>
<dbReference type="InterPro" id="IPR036426">
    <property type="entry name" value="Bulb-type_lectin_dom_sf"/>
</dbReference>
<dbReference type="PANTHER" id="PTHR32444">
    <property type="entry name" value="BULB-TYPE LECTIN DOMAIN-CONTAINING PROTEIN"/>
    <property type="match status" value="1"/>
</dbReference>
<dbReference type="GO" id="GO:0004674">
    <property type="term" value="F:protein serine/threonine kinase activity"/>
    <property type="evidence" value="ECO:0007669"/>
    <property type="project" value="UniProtKB-KW"/>
</dbReference>
<keyword evidence="9" id="KW-0325">Glycoprotein</keyword>
<gene>
    <name evidence="16" type="ORF">Fot_49019</name>
</gene>
<keyword evidence="17" id="KW-1185">Reference proteome</keyword>
<dbReference type="InterPro" id="IPR003609">
    <property type="entry name" value="Pan_app"/>
</dbReference>
<dbReference type="InterPro" id="IPR035892">
    <property type="entry name" value="C2_domain_sf"/>
</dbReference>
<evidence type="ECO:0000259" key="14">
    <source>
        <dbReference type="PROSITE" id="PS50927"/>
    </source>
</evidence>
<dbReference type="CDD" id="cd01098">
    <property type="entry name" value="PAN_AP_plant"/>
    <property type="match status" value="1"/>
</dbReference>
<proteinExistence type="predicted"/>
<keyword evidence="7" id="KW-0067">ATP-binding</keyword>
<evidence type="ECO:0000256" key="2">
    <source>
        <dbReference type="ARBA" id="ARBA00022527"/>
    </source>
</evidence>
<evidence type="ECO:0000256" key="3">
    <source>
        <dbReference type="ARBA" id="ARBA00022679"/>
    </source>
</evidence>
<protein>
    <recommendedName>
        <fullName evidence="1">non-specific serine/threonine protein kinase</fullName>
        <ecNumber evidence="1">2.7.11.1</ecNumber>
    </recommendedName>
</protein>
<dbReference type="PANTHER" id="PTHR32444:SF198">
    <property type="entry name" value="BULB-TYPE LECTIN DOMAIN-CONTAINING PROTEIN"/>
    <property type="match status" value="1"/>
</dbReference>
<evidence type="ECO:0000256" key="9">
    <source>
        <dbReference type="ARBA" id="ARBA00023180"/>
    </source>
</evidence>
<evidence type="ECO:0000256" key="10">
    <source>
        <dbReference type="ARBA" id="ARBA00047899"/>
    </source>
</evidence>
<keyword evidence="2" id="KW-0723">Serine/threonine-protein kinase</keyword>
<dbReference type="SMART" id="SM00108">
    <property type="entry name" value="B_lectin"/>
    <property type="match status" value="1"/>
</dbReference>